<dbReference type="InterPro" id="IPR000198">
    <property type="entry name" value="RhoGAP_dom"/>
</dbReference>
<sequence length="429" mass="49263">MDVSYIPIIKKGWLKKQRARVKAWQRRWVVLNGACLFYFNREGDLKSLGSIVLPGNRVVAHSFSPDNPDKYLFEILPEKTKNGVPSHETILFCCDTDADRQDWIRAIRRVMYKSLGGAIFGQSLKETMEFEHKSGKKIPYIVQECVEFIENKGLEYEGLYRLPGRLVLIKELQESFDTVSREPIEVPEGNLLDLPLSECEVTPMQPVYSSAEVFADLSDDHNNKDQLLLVEDGANSHPAPSTDQQNNSNKTQMMPLLRRTREYSQSQKHTSSKRKSESELEKILQKQSESCENSVDGNTKRYGLSFLNSVEKTEKLQERKSLPLSATEKDYEKATYQFSPASISSLEDDIDNLRDELIHVKVAAHMEKNALQSELDKYKKLYEDSVKEMEFLKKQLDRERSAQAAAIEKVVNLQMILNDYQTKYGQIDS</sequence>
<keyword evidence="1" id="KW-0343">GTPase activation</keyword>
<feature type="domain" description="Rho-GAP" evidence="5">
    <location>
        <begin position="122"/>
        <end position="382"/>
    </location>
</feature>
<comment type="caution">
    <text evidence="6">The sequence shown here is derived from an EMBL/GenBank/DDBJ whole genome shotgun (WGS) entry which is preliminary data.</text>
</comment>
<gene>
    <name evidence="6" type="ORF">SPHA_27257</name>
</gene>
<dbReference type="SUPFAM" id="SSF48350">
    <property type="entry name" value="GTPase activation domain, GAP"/>
    <property type="match status" value="1"/>
</dbReference>
<evidence type="ECO:0000256" key="1">
    <source>
        <dbReference type="ARBA" id="ARBA00022468"/>
    </source>
</evidence>
<evidence type="ECO:0000313" key="7">
    <source>
        <dbReference type="Proteomes" id="UP000597762"/>
    </source>
</evidence>
<dbReference type="GO" id="GO:0051056">
    <property type="term" value="P:regulation of small GTPase mediated signal transduction"/>
    <property type="evidence" value="ECO:0007669"/>
    <property type="project" value="UniProtKB-ARBA"/>
</dbReference>
<evidence type="ECO:0000259" key="5">
    <source>
        <dbReference type="PROSITE" id="PS50238"/>
    </source>
</evidence>
<organism evidence="6 7">
    <name type="scientific">Acanthosepion pharaonis</name>
    <name type="common">Pharaoh cuttlefish</name>
    <name type="synonym">Sepia pharaonis</name>
    <dbReference type="NCBI Taxonomy" id="158019"/>
    <lineage>
        <taxon>Eukaryota</taxon>
        <taxon>Metazoa</taxon>
        <taxon>Spiralia</taxon>
        <taxon>Lophotrochozoa</taxon>
        <taxon>Mollusca</taxon>
        <taxon>Cephalopoda</taxon>
        <taxon>Coleoidea</taxon>
        <taxon>Decapodiformes</taxon>
        <taxon>Sepiida</taxon>
        <taxon>Sepiina</taxon>
        <taxon>Sepiidae</taxon>
        <taxon>Acanthosepion</taxon>
    </lineage>
</organism>
<dbReference type="InterPro" id="IPR011993">
    <property type="entry name" value="PH-like_dom_sf"/>
</dbReference>
<name>A0A812C569_ACAPH</name>
<dbReference type="OrthoDB" id="185175at2759"/>
<dbReference type="Proteomes" id="UP000597762">
    <property type="component" value="Unassembled WGS sequence"/>
</dbReference>
<dbReference type="GO" id="GO:0007165">
    <property type="term" value="P:signal transduction"/>
    <property type="evidence" value="ECO:0007669"/>
    <property type="project" value="InterPro"/>
</dbReference>
<dbReference type="EMBL" id="CAHIKZ030001050">
    <property type="protein sequence ID" value="CAE1250779.1"/>
    <property type="molecule type" value="Genomic_DNA"/>
</dbReference>
<evidence type="ECO:0000256" key="3">
    <source>
        <dbReference type="SAM" id="MobiDB-lite"/>
    </source>
</evidence>
<keyword evidence="2" id="KW-0175">Coiled coil</keyword>
<dbReference type="SMART" id="SM00233">
    <property type="entry name" value="PH"/>
    <property type="match status" value="1"/>
</dbReference>
<dbReference type="InterPro" id="IPR008936">
    <property type="entry name" value="Rho_GTPase_activation_prot"/>
</dbReference>
<feature type="compositionally biased region" description="Basic and acidic residues" evidence="3">
    <location>
        <begin position="274"/>
        <end position="284"/>
    </location>
</feature>
<dbReference type="Gene3D" id="1.10.555.10">
    <property type="entry name" value="Rho GTPase activation protein"/>
    <property type="match status" value="1"/>
</dbReference>
<accession>A0A812C569</accession>
<dbReference type="Pfam" id="PF00620">
    <property type="entry name" value="RhoGAP"/>
    <property type="match status" value="1"/>
</dbReference>
<dbReference type="PROSITE" id="PS50003">
    <property type="entry name" value="PH_DOMAIN"/>
    <property type="match status" value="1"/>
</dbReference>
<evidence type="ECO:0000313" key="6">
    <source>
        <dbReference type="EMBL" id="CAE1250779.1"/>
    </source>
</evidence>
<feature type="coiled-coil region" evidence="2">
    <location>
        <begin position="343"/>
        <end position="402"/>
    </location>
</feature>
<keyword evidence="7" id="KW-1185">Reference proteome</keyword>
<dbReference type="Gene3D" id="2.30.29.30">
    <property type="entry name" value="Pleckstrin-homology domain (PH domain)/Phosphotyrosine-binding domain (PTB)"/>
    <property type="match status" value="1"/>
</dbReference>
<dbReference type="Pfam" id="PF00169">
    <property type="entry name" value="PH"/>
    <property type="match status" value="1"/>
</dbReference>
<reference evidence="6" key="1">
    <citation type="submission" date="2021-01" db="EMBL/GenBank/DDBJ databases">
        <authorList>
            <person name="Li R."/>
            <person name="Bekaert M."/>
        </authorList>
    </citation>
    <scope>NUCLEOTIDE SEQUENCE</scope>
    <source>
        <strain evidence="6">Farmed</strain>
    </source>
</reference>
<dbReference type="InterPro" id="IPR051025">
    <property type="entry name" value="RhoGAP"/>
</dbReference>
<dbReference type="PANTHER" id="PTHR15228:SF24">
    <property type="entry name" value="RHO-GAP DOMAIN-CONTAINING PROTEIN"/>
    <property type="match status" value="1"/>
</dbReference>
<protein>
    <submittedName>
        <fullName evidence="6">ARHGAP22_24_25</fullName>
    </submittedName>
</protein>
<dbReference type="SUPFAM" id="SSF50729">
    <property type="entry name" value="PH domain-like"/>
    <property type="match status" value="1"/>
</dbReference>
<dbReference type="PANTHER" id="PTHR15228">
    <property type="entry name" value="SPERMATHECAL PHYSIOLOGY VARIANT"/>
    <property type="match status" value="1"/>
</dbReference>
<evidence type="ECO:0000259" key="4">
    <source>
        <dbReference type="PROSITE" id="PS50003"/>
    </source>
</evidence>
<dbReference type="GO" id="GO:0005096">
    <property type="term" value="F:GTPase activator activity"/>
    <property type="evidence" value="ECO:0007669"/>
    <property type="project" value="UniProtKB-KW"/>
</dbReference>
<feature type="domain" description="PH" evidence="4">
    <location>
        <begin position="7"/>
        <end position="112"/>
    </location>
</feature>
<feature type="region of interest" description="Disordered" evidence="3">
    <location>
        <begin position="261"/>
        <end position="297"/>
    </location>
</feature>
<proteinExistence type="predicted"/>
<dbReference type="PROSITE" id="PS50238">
    <property type="entry name" value="RHOGAP"/>
    <property type="match status" value="1"/>
</dbReference>
<dbReference type="AlphaFoldDB" id="A0A812C569"/>
<dbReference type="InterPro" id="IPR001849">
    <property type="entry name" value="PH_domain"/>
</dbReference>
<feature type="compositionally biased region" description="Polar residues" evidence="3">
    <location>
        <begin position="285"/>
        <end position="297"/>
    </location>
</feature>
<evidence type="ECO:0000256" key="2">
    <source>
        <dbReference type="SAM" id="Coils"/>
    </source>
</evidence>